<evidence type="ECO:0000313" key="1">
    <source>
        <dbReference type="EMBL" id="CAA9555253.1"/>
    </source>
</evidence>
<dbReference type="EMBL" id="CADCWF010000131">
    <property type="protein sequence ID" value="CAA9555253.1"/>
    <property type="molecule type" value="Genomic_DNA"/>
</dbReference>
<gene>
    <name evidence="1" type="ORF">AVDCRST_MAG59-2105</name>
</gene>
<dbReference type="AlphaFoldDB" id="A0A6J4USE4"/>
<reference evidence="1" key="1">
    <citation type="submission" date="2020-02" db="EMBL/GenBank/DDBJ databases">
        <authorList>
            <person name="Meier V. D."/>
        </authorList>
    </citation>
    <scope>NUCLEOTIDE SEQUENCE</scope>
    <source>
        <strain evidence="1">AVDCRST_MAG59</strain>
    </source>
</reference>
<name>A0A6J4USE4_9BACT</name>
<proteinExistence type="predicted"/>
<dbReference type="InterPro" id="IPR006311">
    <property type="entry name" value="TAT_signal"/>
</dbReference>
<organism evidence="1">
    <name type="scientific">uncultured Thermomicrobiales bacterium</name>
    <dbReference type="NCBI Taxonomy" id="1645740"/>
    <lineage>
        <taxon>Bacteria</taxon>
        <taxon>Pseudomonadati</taxon>
        <taxon>Thermomicrobiota</taxon>
        <taxon>Thermomicrobia</taxon>
        <taxon>Thermomicrobiales</taxon>
        <taxon>environmental samples</taxon>
    </lineage>
</organism>
<protein>
    <submittedName>
        <fullName evidence="1">Uncharacterized protein</fullName>
    </submittedName>
</protein>
<dbReference type="PROSITE" id="PS51318">
    <property type="entry name" value="TAT"/>
    <property type="match status" value="1"/>
</dbReference>
<accession>A0A6J4USE4</accession>
<sequence length="161" mass="17088">MEANRRIEEDRRGWDELRYPGAVPGDDGTRRGVLRRGALGAAGAALFGLGTRGRVAAAACRGRDAPCRRDGQCCSGTCRPNRTCVPAGVGDPCDPDTPSDCRSGECRCLNRDPAGRCTCRLATCAEQGGDCDATAECCNGLSLRRSDGDRCFPPVKLRPPE</sequence>